<proteinExistence type="predicted"/>
<gene>
    <name evidence="2" type="ORF">H3309_05820</name>
</gene>
<sequence>MWSSGRSEVETGGSLGHEVMAMGQGALSRVIENQIIPRLLMAHRVGAALADTHVEIEAQDVMALAEASVSAEGRGVSALMQRLLDGGVTPEALLIDLVAPAARVLGTRWEEDSLDFVDVTIGLWRLQEVVQLLESRCPAVPSGGRRALFVSLACDTHRLGTTIVADIFGRAGWDVSLALAASDMDAAHMVRERAFDVVGLTVSCDGHIAAATSLIAAVRHASQVPGLKVIVGGPLFQRDPALVHAVGADGMSGDARDAVALAQRLLAEDGAVAGRA</sequence>
<dbReference type="RefSeq" id="WP_182297806.1">
    <property type="nucleotide sequence ID" value="NZ_CP059851.1"/>
</dbReference>
<dbReference type="GO" id="GO:0046872">
    <property type="term" value="F:metal ion binding"/>
    <property type="evidence" value="ECO:0007669"/>
    <property type="project" value="InterPro"/>
</dbReference>
<name>A0A7G5IKU1_9SPHN</name>
<evidence type="ECO:0000313" key="3">
    <source>
        <dbReference type="Proteomes" id="UP000515292"/>
    </source>
</evidence>
<dbReference type="KEGG" id="sand:H3309_05820"/>
<accession>A0A7G5IKU1</accession>
<dbReference type="SUPFAM" id="SSF52242">
    <property type="entry name" value="Cobalamin (vitamin B12)-binding domain"/>
    <property type="match status" value="1"/>
</dbReference>
<dbReference type="GO" id="GO:0031419">
    <property type="term" value="F:cobalamin binding"/>
    <property type="evidence" value="ECO:0007669"/>
    <property type="project" value="InterPro"/>
</dbReference>
<organism evidence="2 3">
    <name type="scientific">Sandaracinobacteroides saxicola</name>
    <dbReference type="NCBI Taxonomy" id="2759707"/>
    <lineage>
        <taxon>Bacteria</taxon>
        <taxon>Pseudomonadati</taxon>
        <taxon>Pseudomonadota</taxon>
        <taxon>Alphaproteobacteria</taxon>
        <taxon>Sphingomonadales</taxon>
        <taxon>Sphingosinicellaceae</taxon>
        <taxon>Sandaracinobacteroides</taxon>
    </lineage>
</organism>
<evidence type="ECO:0000259" key="1">
    <source>
        <dbReference type="PROSITE" id="PS51332"/>
    </source>
</evidence>
<feature type="domain" description="B12-binding" evidence="1">
    <location>
        <begin position="144"/>
        <end position="276"/>
    </location>
</feature>
<evidence type="ECO:0000313" key="2">
    <source>
        <dbReference type="EMBL" id="QMW23983.1"/>
    </source>
</evidence>
<dbReference type="EMBL" id="CP059851">
    <property type="protein sequence ID" value="QMW23983.1"/>
    <property type="molecule type" value="Genomic_DNA"/>
</dbReference>
<dbReference type="Proteomes" id="UP000515292">
    <property type="component" value="Chromosome"/>
</dbReference>
<dbReference type="InterPro" id="IPR003759">
    <property type="entry name" value="Cbl-bd_cap"/>
</dbReference>
<dbReference type="Gene3D" id="3.40.50.280">
    <property type="entry name" value="Cobalamin-binding domain"/>
    <property type="match status" value="1"/>
</dbReference>
<dbReference type="Pfam" id="PF02607">
    <property type="entry name" value="B12-binding_2"/>
    <property type="match status" value="1"/>
</dbReference>
<dbReference type="Pfam" id="PF02310">
    <property type="entry name" value="B12-binding"/>
    <property type="match status" value="1"/>
</dbReference>
<dbReference type="InterPro" id="IPR006158">
    <property type="entry name" value="Cobalamin-bd"/>
</dbReference>
<dbReference type="PROSITE" id="PS51332">
    <property type="entry name" value="B12_BINDING"/>
    <property type="match status" value="1"/>
</dbReference>
<dbReference type="AlphaFoldDB" id="A0A7G5IKU1"/>
<protein>
    <submittedName>
        <fullName evidence="2">Cobalamin B12-binding domain-containing protein</fullName>
    </submittedName>
</protein>
<dbReference type="InterPro" id="IPR036724">
    <property type="entry name" value="Cobalamin-bd_sf"/>
</dbReference>
<reference evidence="2 3" key="1">
    <citation type="submission" date="2020-07" db="EMBL/GenBank/DDBJ databases">
        <title>Complete genome sequence for Sandaracinobacter sp. M6.</title>
        <authorList>
            <person name="Tang Y."/>
            <person name="Liu Q."/>
            <person name="Guo Z."/>
            <person name="Lei P."/>
            <person name="Huang B."/>
        </authorList>
    </citation>
    <scope>NUCLEOTIDE SEQUENCE [LARGE SCALE GENOMIC DNA]</scope>
    <source>
        <strain evidence="2 3">M6</strain>
    </source>
</reference>
<keyword evidence="3" id="KW-1185">Reference proteome</keyword>